<feature type="domain" description="Transcription elongation factor GreA/GreB N-terminal" evidence="8">
    <location>
        <begin position="6"/>
        <end position="67"/>
    </location>
</feature>
<keyword evidence="9" id="KW-0251">Elongation factor</keyword>
<evidence type="ECO:0000313" key="10">
    <source>
        <dbReference type="Proteomes" id="UP000594688"/>
    </source>
</evidence>
<dbReference type="InterPro" id="IPR036953">
    <property type="entry name" value="GreA/GreB_C_sf"/>
</dbReference>
<dbReference type="SUPFAM" id="SSF46557">
    <property type="entry name" value="GreA transcript cleavage protein, N-terminal domain"/>
    <property type="match status" value="1"/>
</dbReference>
<evidence type="ECO:0000259" key="8">
    <source>
        <dbReference type="Pfam" id="PF03449"/>
    </source>
</evidence>
<dbReference type="PIRSF" id="PIRSF006092">
    <property type="entry name" value="GreA_GreB"/>
    <property type="match status" value="1"/>
</dbReference>
<dbReference type="PROSITE" id="PS00829">
    <property type="entry name" value="GREAB_1"/>
    <property type="match status" value="1"/>
</dbReference>
<proteinExistence type="inferred from homology"/>
<organism evidence="9 10">
    <name type="scientific">Candidatus Nitronauta litoralis</name>
    <dbReference type="NCBI Taxonomy" id="2705533"/>
    <lineage>
        <taxon>Bacteria</taxon>
        <taxon>Pseudomonadati</taxon>
        <taxon>Nitrospinota/Tectimicrobiota group</taxon>
        <taxon>Nitrospinota</taxon>
        <taxon>Nitrospinia</taxon>
        <taxon>Nitrospinales</taxon>
        <taxon>Nitrospinaceae</taxon>
        <taxon>Candidatus Nitronauta</taxon>
    </lineage>
</organism>
<dbReference type="PANTHER" id="PTHR30437">
    <property type="entry name" value="TRANSCRIPTION ELONGATION FACTOR GREA"/>
    <property type="match status" value="1"/>
</dbReference>
<keyword evidence="5" id="KW-0804">Transcription</keyword>
<evidence type="ECO:0000313" key="9">
    <source>
        <dbReference type="EMBL" id="QPJ62682.1"/>
    </source>
</evidence>
<protein>
    <recommendedName>
        <fullName evidence="2">Transcription elongation factor GreA</fullName>
    </recommendedName>
    <alternativeName>
        <fullName evidence="6">Transcript cleavage factor GreA</fullName>
    </alternativeName>
</protein>
<evidence type="ECO:0000256" key="1">
    <source>
        <dbReference type="ARBA" id="ARBA00008213"/>
    </source>
</evidence>
<dbReference type="Pfam" id="PF03449">
    <property type="entry name" value="GreA_GreB_N"/>
    <property type="match status" value="1"/>
</dbReference>
<evidence type="ECO:0000256" key="6">
    <source>
        <dbReference type="ARBA" id="ARBA00030776"/>
    </source>
</evidence>
<dbReference type="PANTHER" id="PTHR30437:SF4">
    <property type="entry name" value="TRANSCRIPTION ELONGATION FACTOR GREA"/>
    <property type="match status" value="1"/>
</dbReference>
<comment type="similarity">
    <text evidence="1">Belongs to the GreA/GreB family.</text>
</comment>
<evidence type="ECO:0000256" key="2">
    <source>
        <dbReference type="ARBA" id="ARBA00013729"/>
    </source>
</evidence>
<feature type="domain" description="Transcription elongation factor GreA/GreB C-terminal" evidence="7">
    <location>
        <begin position="76"/>
        <end position="146"/>
    </location>
</feature>
<dbReference type="GO" id="GO:0003746">
    <property type="term" value="F:translation elongation factor activity"/>
    <property type="evidence" value="ECO:0007669"/>
    <property type="project" value="UniProtKB-KW"/>
</dbReference>
<dbReference type="InterPro" id="IPR023459">
    <property type="entry name" value="Tscrpt_elong_fac_GreA/B_fam"/>
</dbReference>
<dbReference type="GO" id="GO:0006354">
    <property type="term" value="P:DNA-templated transcription elongation"/>
    <property type="evidence" value="ECO:0007669"/>
    <property type="project" value="TreeGrafter"/>
</dbReference>
<name>A0A7T0BXH9_9BACT</name>
<dbReference type="AlphaFoldDB" id="A0A7T0BXH9"/>
<dbReference type="InterPro" id="IPR001437">
    <property type="entry name" value="Tscrpt_elong_fac_GreA/B_C"/>
</dbReference>
<dbReference type="FunFam" id="1.10.287.180:FF:000001">
    <property type="entry name" value="Transcription elongation factor GreA"/>
    <property type="match status" value="1"/>
</dbReference>
<dbReference type="InterPro" id="IPR036805">
    <property type="entry name" value="Tscrpt_elong_fac_GreA/B_N_sf"/>
</dbReference>
<dbReference type="InterPro" id="IPR022691">
    <property type="entry name" value="Tscrpt_elong_fac_GreA/B_N"/>
</dbReference>
<dbReference type="GO" id="GO:0070063">
    <property type="term" value="F:RNA polymerase binding"/>
    <property type="evidence" value="ECO:0007669"/>
    <property type="project" value="InterPro"/>
</dbReference>
<dbReference type="GO" id="GO:0032784">
    <property type="term" value="P:regulation of DNA-templated transcription elongation"/>
    <property type="evidence" value="ECO:0007669"/>
    <property type="project" value="InterPro"/>
</dbReference>
<evidence type="ECO:0000256" key="4">
    <source>
        <dbReference type="ARBA" id="ARBA00023125"/>
    </source>
</evidence>
<keyword evidence="4" id="KW-0238">DNA-binding</keyword>
<dbReference type="PROSITE" id="PS00830">
    <property type="entry name" value="GREAB_2"/>
    <property type="match status" value="1"/>
</dbReference>
<dbReference type="Gene3D" id="3.10.50.30">
    <property type="entry name" value="Transcription elongation factor, GreA/GreB, C-terminal domain"/>
    <property type="match status" value="1"/>
</dbReference>
<dbReference type="SUPFAM" id="SSF54534">
    <property type="entry name" value="FKBP-like"/>
    <property type="match status" value="1"/>
</dbReference>
<gene>
    <name evidence="9" type="ORF">G3M70_12670</name>
</gene>
<sequence>MRLPVLDKLENELMETKRELEVDIPKALKIATDMGDLSENAEYKAAKERQTFLQSRISQLQGRISNVMQLDVARLPKDRAGLGSKLHLKNLDTDEDKVYYLVFPEEVDPDTGRISPASPIGKSLVGKKEGDEVIMRFGGNESYFEVTLLVTIHNMGTE</sequence>
<evidence type="ECO:0000256" key="3">
    <source>
        <dbReference type="ARBA" id="ARBA00023015"/>
    </source>
</evidence>
<evidence type="ECO:0000256" key="5">
    <source>
        <dbReference type="ARBA" id="ARBA00023163"/>
    </source>
</evidence>
<reference evidence="9 10" key="1">
    <citation type="submission" date="2020-02" db="EMBL/GenBank/DDBJ databases">
        <title>Genomic and physiological characterization of two novel Nitrospinaceae genera.</title>
        <authorList>
            <person name="Mueller A.J."/>
            <person name="Jung M.-Y."/>
            <person name="Strachan C.R."/>
            <person name="Herbold C.W."/>
            <person name="Kirkegaard R.H."/>
            <person name="Daims H."/>
        </authorList>
    </citation>
    <scope>NUCLEOTIDE SEQUENCE [LARGE SCALE GENOMIC DNA]</scope>
    <source>
        <strain evidence="9">EB</strain>
    </source>
</reference>
<dbReference type="Pfam" id="PF01272">
    <property type="entry name" value="GreA_GreB"/>
    <property type="match status" value="1"/>
</dbReference>
<dbReference type="EMBL" id="CP048685">
    <property type="protein sequence ID" value="QPJ62682.1"/>
    <property type="molecule type" value="Genomic_DNA"/>
</dbReference>
<dbReference type="InterPro" id="IPR018151">
    <property type="entry name" value="TF_GreA/GreB_CS"/>
</dbReference>
<dbReference type="Proteomes" id="UP000594688">
    <property type="component" value="Chromosome"/>
</dbReference>
<evidence type="ECO:0000259" key="7">
    <source>
        <dbReference type="Pfam" id="PF01272"/>
    </source>
</evidence>
<dbReference type="GO" id="GO:0003677">
    <property type="term" value="F:DNA binding"/>
    <property type="evidence" value="ECO:0007669"/>
    <property type="project" value="UniProtKB-KW"/>
</dbReference>
<keyword evidence="3" id="KW-0805">Transcription regulation</keyword>
<dbReference type="KEGG" id="nli:G3M70_12670"/>
<keyword evidence="9" id="KW-0648">Protein biosynthesis</keyword>
<dbReference type="Gene3D" id="1.10.287.180">
    <property type="entry name" value="Transcription elongation factor, GreA/GreB, N-terminal domain"/>
    <property type="match status" value="1"/>
</dbReference>
<accession>A0A7T0BXH9</accession>